<keyword evidence="1" id="KW-0812">Transmembrane</keyword>
<organism evidence="2 3">
    <name type="scientific">Ooceraea biroi</name>
    <name type="common">Clonal raider ant</name>
    <name type="synonym">Cerapachys biroi</name>
    <dbReference type="NCBI Taxonomy" id="2015173"/>
    <lineage>
        <taxon>Eukaryota</taxon>
        <taxon>Metazoa</taxon>
        <taxon>Ecdysozoa</taxon>
        <taxon>Arthropoda</taxon>
        <taxon>Hexapoda</taxon>
        <taxon>Insecta</taxon>
        <taxon>Pterygota</taxon>
        <taxon>Neoptera</taxon>
        <taxon>Endopterygota</taxon>
        <taxon>Hymenoptera</taxon>
        <taxon>Apocrita</taxon>
        <taxon>Aculeata</taxon>
        <taxon>Formicoidea</taxon>
        <taxon>Formicidae</taxon>
        <taxon>Dorylinae</taxon>
        <taxon>Ooceraea</taxon>
    </lineage>
</organism>
<feature type="transmembrane region" description="Helical" evidence="1">
    <location>
        <begin position="7"/>
        <end position="23"/>
    </location>
</feature>
<proteinExistence type="predicted"/>
<comment type="caution">
    <text evidence="2">The sequence shown here is derived from an EMBL/GenBank/DDBJ whole genome shotgun (WGS) entry which is preliminary data.</text>
</comment>
<dbReference type="EMBL" id="QOIP01000009">
    <property type="protein sequence ID" value="RLU19148.1"/>
    <property type="molecule type" value="Genomic_DNA"/>
</dbReference>
<feature type="transmembrane region" description="Helical" evidence="1">
    <location>
        <begin position="74"/>
        <end position="97"/>
    </location>
</feature>
<dbReference type="AlphaFoldDB" id="A0A3L8DH06"/>
<name>A0A3L8DH06_OOCBI</name>
<reference evidence="2 3" key="1">
    <citation type="journal article" date="2018" name="Genome Res.">
        <title>The genomic architecture and molecular evolution of ant odorant receptors.</title>
        <authorList>
            <person name="McKenzie S.K."/>
            <person name="Kronauer D.J.C."/>
        </authorList>
    </citation>
    <scope>NUCLEOTIDE SEQUENCE [LARGE SCALE GENOMIC DNA]</scope>
    <source>
        <strain evidence="2">Clonal line C1</strain>
    </source>
</reference>
<keyword evidence="1" id="KW-0472">Membrane</keyword>
<evidence type="ECO:0000313" key="2">
    <source>
        <dbReference type="EMBL" id="RLU19148.1"/>
    </source>
</evidence>
<protein>
    <submittedName>
        <fullName evidence="2">Uncharacterized protein</fullName>
    </submittedName>
</protein>
<sequence length="108" mass="12548">MNTINILPIIIFIITILASHIIYNKSDENTQYNNIYNKETNDTTQNEVNDNEVNERTCREKTVSETEDILEGDYIMTFVLPIAVSAAIYVTYSVYVCHRRRGAHVMNW</sequence>
<evidence type="ECO:0000256" key="1">
    <source>
        <dbReference type="SAM" id="Phobius"/>
    </source>
</evidence>
<accession>A0A3L8DH06</accession>
<dbReference type="Proteomes" id="UP000279307">
    <property type="component" value="Chromosome 9"/>
</dbReference>
<keyword evidence="1" id="KW-1133">Transmembrane helix</keyword>
<gene>
    <name evidence="2" type="ORF">DMN91_009506</name>
</gene>
<evidence type="ECO:0000313" key="3">
    <source>
        <dbReference type="Proteomes" id="UP000279307"/>
    </source>
</evidence>